<evidence type="ECO:0000256" key="1">
    <source>
        <dbReference type="SAM" id="Coils"/>
    </source>
</evidence>
<reference evidence="2 3" key="1">
    <citation type="submission" date="2016-08" db="EMBL/GenBank/DDBJ databases">
        <title>Complete genome sequence of Streptomyces agglomeratus strain 6-3-2, a novel anti-MRSA actinomycete isolated from Wuli of Tebit, China.</title>
        <authorList>
            <person name="Chen X."/>
        </authorList>
    </citation>
    <scope>NUCLEOTIDE SEQUENCE [LARGE SCALE GENOMIC DNA]</scope>
    <source>
        <strain evidence="2 3">6-3-2</strain>
    </source>
</reference>
<sequence length="72" mass="8310">MRRQLGQQLDQAAAGDLVARIEELTRQYQLLATERDALRRENSELAQKLEEAEEDLAAARTSLREMIRRENA</sequence>
<feature type="coiled-coil region" evidence="1">
    <location>
        <begin position="21"/>
        <end position="69"/>
    </location>
</feature>
<comment type="caution">
    <text evidence="2">The sequence shown here is derived from an EMBL/GenBank/DDBJ whole genome shotgun (WGS) entry which is preliminary data.</text>
</comment>
<name>A0A1E5P0T5_9ACTN</name>
<gene>
    <name evidence="2" type="ORF">AS594_00125</name>
</gene>
<evidence type="ECO:0000313" key="3">
    <source>
        <dbReference type="Proteomes" id="UP000095759"/>
    </source>
</evidence>
<organism evidence="2 3">
    <name type="scientific">Streptomyces agglomeratus</name>
    <dbReference type="NCBI Taxonomy" id="285458"/>
    <lineage>
        <taxon>Bacteria</taxon>
        <taxon>Bacillati</taxon>
        <taxon>Actinomycetota</taxon>
        <taxon>Actinomycetes</taxon>
        <taxon>Kitasatosporales</taxon>
        <taxon>Streptomycetaceae</taxon>
        <taxon>Streptomyces</taxon>
    </lineage>
</organism>
<evidence type="ECO:0008006" key="4">
    <source>
        <dbReference type="Google" id="ProtNLM"/>
    </source>
</evidence>
<evidence type="ECO:0000313" key="2">
    <source>
        <dbReference type="EMBL" id="OEJ23168.1"/>
    </source>
</evidence>
<dbReference type="EMBL" id="MEHJ01000001">
    <property type="protein sequence ID" value="OEJ23168.1"/>
    <property type="molecule type" value="Genomic_DNA"/>
</dbReference>
<keyword evidence="3" id="KW-1185">Reference proteome</keyword>
<dbReference type="Proteomes" id="UP000095759">
    <property type="component" value="Unassembled WGS sequence"/>
</dbReference>
<dbReference type="AlphaFoldDB" id="A0A1E5P0T5"/>
<proteinExistence type="predicted"/>
<keyword evidence="1" id="KW-0175">Coiled coil</keyword>
<accession>A0A1E5P0T5</accession>
<dbReference type="RefSeq" id="WP_069925103.1">
    <property type="nucleotide sequence ID" value="NZ_MEHI01000001.1"/>
</dbReference>
<protein>
    <recommendedName>
        <fullName evidence="4">Cell division protein ZapB</fullName>
    </recommendedName>
</protein>